<sequence>MNIRRKFIVFSILWGIIPAIISTSICISNFNTRNLELTKQNVETFSKDQSIHLKAFFDENISNLNNDTNIPIVKELLAALNNKEDVEDKRDDIQVLNDSW</sequence>
<keyword evidence="1" id="KW-0812">Transmembrane</keyword>
<dbReference type="EMBL" id="JABTDW010000001">
    <property type="protein sequence ID" value="NSB12521.1"/>
    <property type="molecule type" value="Genomic_DNA"/>
</dbReference>
<comment type="caution">
    <text evidence="2">The sequence shown here is derived from an EMBL/GenBank/DDBJ whole genome shotgun (WGS) entry which is preliminary data.</text>
</comment>
<proteinExistence type="predicted"/>
<evidence type="ECO:0000313" key="2">
    <source>
        <dbReference type="EMBL" id="NSB12521.1"/>
    </source>
</evidence>
<protein>
    <submittedName>
        <fullName evidence="2">Uncharacterized protein</fullName>
    </submittedName>
</protein>
<name>A0AAE5H1C1_CLOBE</name>
<organism evidence="2 3">
    <name type="scientific">Clostridium beijerinckii</name>
    <name type="common">Clostridium MP</name>
    <dbReference type="NCBI Taxonomy" id="1520"/>
    <lineage>
        <taxon>Bacteria</taxon>
        <taxon>Bacillati</taxon>
        <taxon>Bacillota</taxon>
        <taxon>Clostridia</taxon>
        <taxon>Eubacteriales</taxon>
        <taxon>Clostridiaceae</taxon>
        <taxon>Clostridium</taxon>
    </lineage>
</organism>
<accession>A0AAE5H1C1</accession>
<dbReference type="Proteomes" id="UP000822184">
    <property type="component" value="Unassembled WGS sequence"/>
</dbReference>
<evidence type="ECO:0000256" key="1">
    <source>
        <dbReference type="SAM" id="Phobius"/>
    </source>
</evidence>
<feature type="transmembrane region" description="Helical" evidence="1">
    <location>
        <begin position="7"/>
        <end position="30"/>
    </location>
</feature>
<dbReference type="RefSeq" id="WP_241425941.1">
    <property type="nucleotide sequence ID" value="NZ_JABTDW010000001.1"/>
</dbReference>
<gene>
    <name evidence="2" type="ORF">BCD95_000780</name>
</gene>
<reference evidence="2" key="1">
    <citation type="submission" date="2020-06" db="EMBL/GenBank/DDBJ databases">
        <title>Genomic insights into acetone-butanol-ethanol (ABE) fermentation by sequencing solventogenic clostridia strains.</title>
        <authorList>
            <person name="Brown S."/>
        </authorList>
    </citation>
    <scope>NUCLEOTIDE SEQUENCE</scope>
    <source>
        <strain evidence="2">DJ123</strain>
    </source>
</reference>
<dbReference type="AlphaFoldDB" id="A0AAE5H1C1"/>
<keyword evidence="1" id="KW-0472">Membrane</keyword>
<keyword evidence="1" id="KW-1133">Transmembrane helix</keyword>
<evidence type="ECO:0000313" key="3">
    <source>
        <dbReference type="Proteomes" id="UP000822184"/>
    </source>
</evidence>